<evidence type="ECO:0000256" key="5">
    <source>
        <dbReference type="HAMAP-Rule" id="MF_02126"/>
    </source>
</evidence>
<dbReference type="Gene3D" id="3.40.50.150">
    <property type="entry name" value="Vaccinia Virus protein VP39"/>
    <property type="match status" value="1"/>
</dbReference>
<gene>
    <name evidence="5 8" type="primary">prmC</name>
    <name evidence="8" type="ORF">LNKW23_15200</name>
</gene>
<reference evidence="8 9" key="1">
    <citation type="submission" date="2023-04" db="EMBL/GenBank/DDBJ databases">
        <title>Marinoamorphus aggregata gen. nov., sp. Nov., isolate from tissue of brittle star Ophioplocus japonicus.</title>
        <authorList>
            <person name="Kawano K."/>
            <person name="Sawayama S."/>
            <person name="Nakagawa S."/>
        </authorList>
    </citation>
    <scope>NUCLEOTIDE SEQUENCE [LARGE SCALE GENOMIC DNA]</scope>
    <source>
        <strain evidence="8 9">NKW23</strain>
    </source>
</reference>
<dbReference type="SUPFAM" id="SSF53335">
    <property type="entry name" value="S-adenosyl-L-methionine-dependent methyltransferases"/>
    <property type="match status" value="1"/>
</dbReference>
<dbReference type="PANTHER" id="PTHR18895">
    <property type="entry name" value="HEMK METHYLTRANSFERASE"/>
    <property type="match status" value="1"/>
</dbReference>
<dbReference type="InterPro" id="IPR019874">
    <property type="entry name" value="RF_methyltr_PrmC"/>
</dbReference>
<feature type="binding site" evidence="5">
    <location>
        <position position="147"/>
    </location>
    <ligand>
        <name>S-adenosyl-L-methionine</name>
        <dbReference type="ChEBI" id="CHEBI:59789"/>
    </ligand>
</feature>
<keyword evidence="2 5" id="KW-0808">Transferase</keyword>
<dbReference type="Gene3D" id="1.10.8.10">
    <property type="entry name" value="DNA helicase RuvA subunit, C-terminal domain"/>
    <property type="match status" value="1"/>
</dbReference>
<organism evidence="8 9">
    <name type="scientific">Paralimibaculum aggregatum</name>
    <dbReference type="NCBI Taxonomy" id="3036245"/>
    <lineage>
        <taxon>Bacteria</taxon>
        <taxon>Pseudomonadati</taxon>
        <taxon>Pseudomonadota</taxon>
        <taxon>Alphaproteobacteria</taxon>
        <taxon>Rhodobacterales</taxon>
        <taxon>Paracoccaceae</taxon>
        <taxon>Paralimibaculum</taxon>
    </lineage>
</organism>
<dbReference type="Proteomes" id="UP001239909">
    <property type="component" value="Unassembled WGS sequence"/>
</dbReference>
<feature type="binding site" evidence="5">
    <location>
        <begin position="191"/>
        <end position="194"/>
    </location>
    <ligand>
        <name>substrate</name>
    </ligand>
</feature>
<dbReference type="InterPro" id="IPR004556">
    <property type="entry name" value="HemK-like"/>
</dbReference>
<comment type="catalytic activity">
    <reaction evidence="4 5">
        <text>L-glutaminyl-[peptide chain release factor] + S-adenosyl-L-methionine = N(5)-methyl-L-glutaminyl-[peptide chain release factor] + S-adenosyl-L-homocysteine + H(+)</text>
        <dbReference type="Rhea" id="RHEA:42896"/>
        <dbReference type="Rhea" id="RHEA-COMP:10271"/>
        <dbReference type="Rhea" id="RHEA-COMP:10272"/>
        <dbReference type="ChEBI" id="CHEBI:15378"/>
        <dbReference type="ChEBI" id="CHEBI:30011"/>
        <dbReference type="ChEBI" id="CHEBI:57856"/>
        <dbReference type="ChEBI" id="CHEBI:59789"/>
        <dbReference type="ChEBI" id="CHEBI:61891"/>
        <dbReference type="EC" id="2.1.1.297"/>
    </reaction>
</comment>
<dbReference type="InterPro" id="IPR002052">
    <property type="entry name" value="DNA_methylase_N6_adenine_CS"/>
</dbReference>
<accession>A0ABQ6LG64</accession>
<dbReference type="EC" id="2.1.1.297" evidence="5"/>
<proteinExistence type="inferred from homology"/>
<dbReference type="InterPro" id="IPR040758">
    <property type="entry name" value="PrmC_N"/>
</dbReference>
<keyword evidence="3 5" id="KW-0949">S-adenosyl-L-methionine</keyword>
<comment type="similarity">
    <text evidence="5">Belongs to the protein N5-glutamine methyltransferase family. PrmC subfamily.</text>
</comment>
<dbReference type="EMBL" id="BSYI01000009">
    <property type="protein sequence ID" value="GMG82307.1"/>
    <property type="molecule type" value="Genomic_DNA"/>
</dbReference>
<keyword evidence="9" id="KW-1185">Reference proteome</keyword>
<name>A0ABQ6LG64_9RHOB</name>
<feature type="domain" description="Methyltransferase small" evidence="6">
    <location>
        <begin position="108"/>
        <end position="199"/>
    </location>
</feature>
<dbReference type="Pfam" id="PF17827">
    <property type="entry name" value="PrmC_N"/>
    <property type="match status" value="1"/>
</dbReference>
<dbReference type="HAMAP" id="MF_02126">
    <property type="entry name" value="RF_methyltr_PrmC"/>
    <property type="match status" value="1"/>
</dbReference>
<comment type="caution">
    <text evidence="8">The sequence shown here is derived from an EMBL/GenBank/DDBJ whole genome shotgun (WGS) entry which is preliminary data.</text>
</comment>
<dbReference type="NCBIfam" id="TIGR00536">
    <property type="entry name" value="hemK_fam"/>
    <property type="match status" value="1"/>
</dbReference>
<dbReference type="InterPro" id="IPR050320">
    <property type="entry name" value="N5-glutamine_MTase"/>
</dbReference>
<dbReference type="GO" id="GO:0032259">
    <property type="term" value="P:methylation"/>
    <property type="evidence" value="ECO:0007669"/>
    <property type="project" value="UniProtKB-KW"/>
</dbReference>
<feature type="binding site" evidence="5">
    <location>
        <position position="191"/>
    </location>
    <ligand>
        <name>S-adenosyl-L-methionine</name>
        <dbReference type="ChEBI" id="CHEBI:59789"/>
    </ligand>
</feature>
<evidence type="ECO:0000256" key="3">
    <source>
        <dbReference type="ARBA" id="ARBA00022691"/>
    </source>
</evidence>
<evidence type="ECO:0000256" key="4">
    <source>
        <dbReference type="ARBA" id="ARBA00048391"/>
    </source>
</evidence>
<evidence type="ECO:0000313" key="8">
    <source>
        <dbReference type="EMBL" id="GMG82307.1"/>
    </source>
</evidence>
<comment type="function">
    <text evidence="5">Methylates the class 1 translation termination release factors RF1/PrfA and RF2/PrfB on the glutamine residue of the universally conserved GGQ motif.</text>
</comment>
<dbReference type="RefSeq" id="WP_285671081.1">
    <property type="nucleotide sequence ID" value="NZ_BSYI01000009.1"/>
</dbReference>
<dbReference type="Pfam" id="PF05175">
    <property type="entry name" value="MTS"/>
    <property type="match status" value="1"/>
</dbReference>
<dbReference type="GO" id="GO:0008168">
    <property type="term" value="F:methyltransferase activity"/>
    <property type="evidence" value="ECO:0007669"/>
    <property type="project" value="UniProtKB-KW"/>
</dbReference>
<evidence type="ECO:0000313" key="9">
    <source>
        <dbReference type="Proteomes" id="UP001239909"/>
    </source>
</evidence>
<feature type="domain" description="Release factor glutamine methyltransferase N-terminal" evidence="7">
    <location>
        <begin position="16"/>
        <end position="83"/>
    </location>
</feature>
<dbReference type="InterPro" id="IPR007848">
    <property type="entry name" value="Small_mtfrase_dom"/>
</dbReference>
<feature type="binding site" evidence="5">
    <location>
        <position position="176"/>
    </location>
    <ligand>
        <name>S-adenosyl-L-methionine</name>
        <dbReference type="ChEBI" id="CHEBI:59789"/>
    </ligand>
</feature>
<dbReference type="PANTHER" id="PTHR18895:SF74">
    <property type="entry name" value="MTRF1L RELEASE FACTOR GLUTAMINE METHYLTRANSFERASE"/>
    <property type="match status" value="1"/>
</dbReference>
<feature type="binding site" evidence="5">
    <location>
        <begin position="124"/>
        <end position="128"/>
    </location>
    <ligand>
        <name>S-adenosyl-L-methionine</name>
        <dbReference type="ChEBI" id="CHEBI:59789"/>
    </ligand>
</feature>
<dbReference type="PROSITE" id="PS00092">
    <property type="entry name" value="N6_MTASE"/>
    <property type="match status" value="1"/>
</dbReference>
<evidence type="ECO:0000259" key="6">
    <source>
        <dbReference type="Pfam" id="PF05175"/>
    </source>
</evidence>
<protein>
    <recommendedName>
        <fullName evidence="5">Release factor glutamine methyltransferase</fullName>
        <shortName evidence="5">RF MTase</shortName>
        <ecNumber evidence="5">2.1.1.297</ecNumber>
    </recommendedName>
    <alternativeName>
        <fullName evidence="5">N5-glutamine methyltransferase PrmC</fullName>
    </alternativeName>
    <alternativeName>
        <fullName evidence="5">Protein-(glutamine-N5) MTase PrmC</fullName>
    </alternativeName>
    <alternativeName>
        <fullName evidence="5">Protein-glutamine N-methyltransferase PrmC</fullName>
    </alternativeName>
</protein>
<dbReference type="NCBIfam" id="TIGR03534">
    <property type="entry name" value="RF_mod_PrmC"/>
    <property type="match status" value="1"/>
</dbReference>
<sequence length="299" mass="31271">MSAAHPAPPSRQALAAEISRRLDAAGLADPAREAQLILRWASGLSPRAFAAARRDPPGPVERARAARALAARLDRRPFSHVTGRRAFWGRDFCTGPEVLDPRPETETLVAAALEARFARLLDLGTGSGCLLLTLLAERPGTTGLGTDTSGPALRMAQRNARRLGLEARAVFARADWVDGLPPGTWDLVVSNPPYIAAHEIPGLAPEVARHEPRAALTPDSGPAGDGLGAYRRIAASLPETLAPGGRAILELGRGQAAAVAGIIEATGLAVAGLRRDLDGNERAIIAVHGKKTPKSTLSG</sequence>
<keyword evidence="1 5" id="KW-0489">Methyltransferase</keyword>
<evidence type="ECO:0000259" key="7">
    <source>
        <dbReference type="Pfam" id="PF17827"/>
    </source>
</evidence>
<evidence type="ECO:0000256" key="2">
    <source>
        <dbReference type="ARBA" id="ARBA00022679"/>
    </source>
</evidence>
<dbReference type="InterPro" id="IPR029063">
    <property type="entry name" value="SAM-dependent_MTases_sf"/>
</dbReference>
<dbReference type="CDD" id="cd02440">
    <property type="entry name" value="AdoMet_MTases"/>
    <property type="match status" value="1"/>
</dbReference>
<evidence type="ECO:0000256" key="1">
    <source>
        <dbReference type="ARBA" id="ARBA00022603"/>
    </source>
</evidence>